<dbReference type="Proteomes" id="UP001162164">
    <property type="component" value="Unassembled WGS sequence"/>
</dbReference>
<name>A0ABQ9JZQ8_9CUCU</name>
<organism evidence="1 2">
    <name type="scientific">Molorchus minor</name>
    <dbReference type="NCBI Taxonomy" id="1323400"/>
    <lineage>
        <taxon>Eukaryota</taxon>
        <taxon>Metazoa</taxon>
        <taxon>Ecdysozoa</taxon>
        <taxon>Arthropoda</taxon>
        <taxon>Hexapoda</taxon>
        <taxon>Insecta</taxon>
        <taxon>Pterygota</taxon>
        <taxon>Neoptera</taxon>
        <taxon>Endopterygota</taxon>
        <taxon>Coleoptera</taxon>
        <taxon>Polyphaga</taxon>
        <taxon>Cucujiformia</taxon>
        <taxon>Chrysomeloidea</taxon>
        <taxon>Cerambycidae</taxon>
        <taxon>Lamiinae</taxon>
        <taxon>Monochamini</taxon>
        <taxon>Molorchus</taxon>
    </lineage>
</organism>
<dbReference type="PANTHER" id="PTHR21325:SF31">
    <property type="entry name" value="GH22081P-RELATED"/>
    <property type="match status" value="1"/>
</dbReference>
<evidence type="ECO:0000313" key="2">
    <source>
        <dbReference type="Proteomes" id="UP001162164"/>
    </source>
</evidence>
<keyword evidence="2" id="KW-1185">Reference proteome</keyword>
<proteinExistence type="predicted"/>
<evidence type="ECO:0008006" key="3">
    <source>
        <dbReference type="Google" id="ProtNLM"/>
    </source>
</evidence>
<sequence length="161" mass="19087">MTRRNLYMLVLRLDLKVLTTMTNKPSFCHLSHSFACPCIIGLAYKNKRKLFFDIMERWQHVDIEVSNLPEFDMEDFTVIPHYYTLNYTFPTTTEGVTDYSYLSEDCFHFSQKGQSRFAHDLWNSLLEPFGNKSFDGSDIFEKFNCPSEEHPFIFTRRNSFS</sequence>
<accession>A0ABQ9JZQ8</accession>
<comment type="caution">
    <text evidence="1">The sequence shown here is derived from an EMBL/GenBank/DDBJ whole genome shotgun (WGS) entry which is preliminary data.</text>
</comment>
<reference evidence="1" key="1">
    <citation type="journal article" date="2023" name="Insect Mol. Biol.">
        <title>Genome sequencing provides insights into the evolution of gene families encoding plant cell wall-degrading enzymes in longhorned beetles.</title>
        <authorList>
            <person name="Shin N.R."/>
            <person name="Okamura Y."/>
            <person name="Kirsch R."/>
            <person name="Pauchet Y."/>
        </authorList>
    </citation>
    <scope>NUCLEOTIDE SEQUENCE</scope>
    <source>
        <strain evidence="1">MMC_N1</strain>
    </source>
</reference>
<dbReference type="PANTHER" id="PTHR21325">
    <property type="entry name" value="PHOSPHOLIPASE B, PLB1"/>
    <property type="match status" value="1"/>
</dbReference>
<dbReference type="InterPro" id="IPR038885">
    <property type="entry name" value="PLB1"/>
</dbReference>
<dbReference type="EMBL" id="JAPWTJ010000082">
    <property type="protein sequence ID" value="KAJ8983282.1"/>
    <property type="molecule type" value="Genomic_DNA"/>
</dbReference>
<evidence type="ECO:0000313" key="1">
    <source>
        <dbReference type="EMBL" id="KAJ8983282.1"/>
    </source>
</evidence>
<gene>
    <name evidence="1" type="ORF">NQ317_010532</name>
</gene>
<protein>
    <recommendedName>
        <fullName evidence="3">Phospholipase B1, membrane-associated-like</fullName>
    </recommendedName>
</protein>